<dbReference type="GO" id="GO:0032259">
    <property type="term" value="P:methylation"/>
    <property type="evidence" value="ECO:0007669"/>
    <property type="project" value="UniProtKB-KW"/>
</dbReference>
<organism evidence="5 6">
    <name type="scientific">Nitrosospira multiformis</name>
    <dbReference type="NCBI Taxonomy" id="1231"/>
    <lineage>
        <taxon>Bacteria</taxon>
        <taxon>Pseudomonadati</taxon>
        <taxon>Pseudomonadota</taxon>
        <taxon>Betaproteobacteria</taxon>
        <taxon>Nitrosomonadales</taxon>
        <taxon>Nitrosomonadaceae</taxon>
        <taxon>Nitrosospira</taxon>
    </lineage>
</organism>
<evidence type="ECO:0000313" key="6">
    <source>
        <dbReference type="Proteomes" id="UP000244152"/>
    </source>
</evidence>
<dbReference type="PANTHER" id="PTHR45875:SF1">
    <property type="entry name" value="METHYLTRANSFERASE N6AMT1"/>
    <property type="match status" value="1"/>
</dbReference>
<dbReference type="Pfam" id="PF05175">
    <property type="entry name" value="MTS"/>
    <property type="match status" value="1"/>
</dbReference>
<dbReference type="AlphaFoldDB" id="A0A2T5IG82"/>
<dbReference type="GO" id="GO:0008757">
    <property type="term" value="F:S-adenosylmethionine-dependent methyltransferase activity"/>
    <property type="evidence" value="ECO:0007669"/>
    <property type="project" value="TreeGrafter"/>
</dbReference>
<reference evidence="5 6" key="1">
    <citation type="submission" date="2018-04" db="EMBL/GenBank/DDBJ databases">
        <title>Active sludge and wastewater microbial communities from Klosterneuburg, Austria.</title>
        <authorList>
            <person name="Wagner M."/>
        </authorList>
    </citation>
    <scope>NUCLEOTIDE SEQUENCE [LARGE SCALE GENOMIC DNA]</scope>
    <source>
        <strain evidence="5 6">Nl12</strain>
    </source>
</reference>
<gene>
    <name evidence="5" type="ORF">C8R21_10381</name>
</gene>
<accession>A0A2T5IG82</accession>
<dbReference type="Proteomes" id="UP000244152">
    <property type="component" value="Unassembled WGS sequence"/>
</dbReference>
<dbReference type="SUPFAM" id="SSF53335">
    <property type="entry name" value="S-adenosyl-L-methionine-dependent methyltransferases"/>
    <property type="match status" value="1"/>
</dbReference>
<keyword evidence="1 5" id="KW-0489">Methyltransferase</keyword>
<sequence length="409" mass="46436">MDPIETLSAQEPVAHSGVRFDPAGLTEEAADVLSSILQNSRYESATRLPLSGGNRWYSEPIRLAKFITGGVNCWKESPCQNLYTALLEREKGPAPTMLFDLFFFYRNVALDRISKVIDARSLRTLENAGILSLSDNTVKSKVRCYPVRGNYFLCDPSRNQSDFVYIGWDSHLMVDIAAKYCKGRHFSRSLDLCTGSGVQGISLARQSEESFCADINPRALAMVQANSRLNKLTTVRAVQSNLFLNIQGRFDCITANTPYVPHPVGAELPIGGGDIGIEFTIRLLRELPDRLTKNGISVIYTSDPIVSGKRQLIAQVTSELGHLPLRVILIPLFTNNYPMTRPMQEHYDQLDLSGYDDCILVIQWDNKFQVEQHQHDWIHYYRTRVDAWLDWRRRSHKRRTAFPPSYCNL</sequence>
<dbReference type="InterPro" id="IPR029063">
    <property type="entry name" value="SAM-dependent_MTases_sf"/>
</dbReference>
<feature type="domain" description="Methyltransferase small" evidence="4">
    <location>
        <begin position="185"/>
        <end position="260"/>
    </location>
</feature>
<evidence type="ECO:0000256" key="2">
    <source>
        <dbReference type="ARBA" id="ARBA00022679"/>
    </source>
</evidence>
<dbReference type="Gene3D" id="3.40.50.150">
    <property type="entry name" value="Vaccinia Virus protein VP39"/>
    <property type="match status" value="1"/>
</dbReference>
<dbReference type="GO" id="GO:0035657">
    <property type="term" value="C:eRF1 methyltransferase complex"/>
    <property type="evidence" value="ECO:0007669"/>
    <property type="project" value="TreeGrafter"/>
</dbReference>
<dbReference type="PANTHER" id="PTHR45875">
    <property type="entry name" value="METHYLTRANSFERASE N6AMT1"/>
    <property type="match status" value="1"/>
</dbReference>
<dbReference type="InterPro" id="IPR007848">
    <property type="entry name" value="Small_mtfrase_dom"/>
</dbReference>
<comment type="caution">
    <text evidence="5">The sequence shown here is derived from an EMBL/GenBank/DDBJ whole genome shotgun (WGS) entry which is preliminary data.</text>
</comment>
<protein>
    <submittedName>
        <fullName evidence="5">Methyltransferase family protein</fullName>
    </submittedName>
</protein>
<dbReference type="EMBL" id="QAOK01000003">
    <property type="protein sequence ID" value="PTQ82802.1"/>
    <property type="molecule type" value="Genomic_DNA"/>
</dbReference>
<keyword evidence="2 5" id="KW-0808">Transferase</keyword>
<evidence type="ECO:0000256" key="3">
    <source>
        <dbReference type="ARBA" id="ARBA00022691"/>
    </source>
</evidence>
<evidence type="ECO:0000259" key="4">
    <source>
        <dbReference type="Pfam" id="PF05175"/>
    </source>
</evidence>
<dbReference type="GO" id="GO:0008276">
    <property type="term" value="F:protein methyltransferase activity"/>
    <property type="evidence" value="ECO:0007669"/>
    <property type="project" value="TreeGrafter"/>
</dbReference>
<evidence type="ECO:0000256" key="1">
    <source>
        <dbReference type="ARBA" id="ARBA00022603"/>
    </source>
</evidence>
<proteinExistence type="predicted"/>
<dbReference type="InterPro" id="IPR052190">
    <property type="entry name" value="Euk-Arch_PrmC-MTase"/>
</dbReference>
<keyword evidence="3" id="KW-0949">S-adenosyl-L-methionine</keyword>
<name>A0A2T5IG82_9PROT</name>
<evidence type="ECO:0000313" key="5">
    <source>
        <dbReference type="EMBL" id="PTQ82802.1"/>
    </source>
</evidence>
<dbReference type="CDD" id="cd02440">
    <property type="entry name" value="AdoMet_MTases"/>
    <property type="match status" value="1"/>
</dbReference>